<organism evidence="2">
    <name type="scientific">Paenibacillus sp. SYP-B3998</name>
    <dbReference type="NCBI Taxonomy" id="2678564"/>
    <lineage>
        <taxon>Bacteria</taxon>
        <taxon>Bacillati</taxon>
        <taxon>Bacillota</taxon>
        <taxon>Bacilli</taxon>
        <taxon>Bacillales</taxon>
        <taxon>Paenibacillaceae</taxon>
        <taxon>Paenibacillus</taxon>
    </lineage>
</organism>
<proteinExistence type="predicted"/>
<feature type="transmembrane region" description="Helical" evidence="1">
    <location>
        <begin position="12"/>
        <end position="32"/>
    </location>
</feature>
<sequence length="72" mass="7913">MNIDKVKVLRYVSLIFAVLGISNMIAGHYGYGLPEGEIDFYANLISYAATILFGITIESRAIRLLFKGKSGV</sequence>
<gene>
    <name evidence="2" type="ORF">GK047_19705</name>
</gene>
<keyword evidence="1" id="KW-0472">Membrane</keyword>
<protein>
    <submittedName>
        <fullName evidence="2">Uncharacterized protein</fullName>
    </submittedName>
</protein>
<name>A0A6G4A1M3_9BACL</name>
<dbReference type="AlphaFoldDB" id="A0A6G4A1M3"/>
<evidence type="ECO:0000256" key="1">
    <source>
        <dbReference type="SAM" id="Phobius"/>
    </source>
</evidence>
<keyword evidence="1" id="KW-0812">Transmembrane</keyword>
<accession>A0A6G4A1M3</accession>
<feature type="transmembrane region" description="Helical" evidence="1">
    <location>
        <begin position="38"/>
        <end position="57"/>
    </location>
</feature>
<comment type="caution">
    <text evidence="2">The sequence shown here is derived from an EMBL/GenBank/DDBJ whole genome shotgun (WGS) entry which is preliminary data.</text>
</comment>
<reference evidence="2" key="1">
    <citation type="submission" date="2020-02" db="EMBL/GenBank/DDBJ databases">
        <authorList>
            <person name="Shen X.-R."/>
            <person name="Zhang Y.-X."/>
        </authorList>
    </citation>
    <scope>NUCLEOTIDE SEQUENCE</scope>
    <source>
        <strain evidence="2">SYP-B3998</strain>
    </source>
</reference>
<dbReference type="EMBL" id="JAAIKC010000008">
    <property type="protein sequence ID" value="NEW08230.1"/>
    <property type="molecule type" value="Genomic_DNA"/>
</dbReference>
<dbReference type="RefSeq" id="WP_163950641.1">
    <property type="nucleotide sequence ID" value="NZ_JAAIKC010000008.1"/>
</dbReference>
<keyword evidence="1" id="KW-1133">Transmembrane helix</keyword>
<evidence type="ECO:0000313" key="2">
    <source>
        <dbReference type="EMBL" id="NEW08230.1"/>
    </source>
</evidence>